<evidence type="ECO:0000256" key="2">
    <source>
        <dbReference type="ARBA" id="ARBA00034301"/>
    </source>
</evidence>
<accession>A0A841U7M4</accession>
<keyword evidence="5" id="KW-0378">Hydrolase</keyword>
<dbReference type="InterPro" id="IPR050855">
    <property type="entry name" value="NDM-1-like"/>
</dbReference>
<dbReference type="PANTHER" id="PTHR42951:SF17">
    <property type="entry name" value="METALLO-BETA-LACTAMASE DOMAIN-CONTAINING PROTEIN"/>
    <property type="match status" value="1"/>
</dbReference>
<dbReference type="AlphaFoldDB" id="A0A841U7M4"/>
<dbReference type="SMART" id="SM00849">
    <property type="entry name" value="Lactamase_B"/>
    <property type="match status" value="1"/>
</dbReference>
<feature type="domain" description="Metallo-beta-lactamase" evidence="4">
    <location>
        <begin position="10"/>
        <end position="186"/>
    </location>
</feature>
<comment type="catalytic activity">
    <reaction evidence="3">
        <text>3',5'-cyclic UMP + H2O = UMP + H(+)</text>
        <dbReference type="Rhea" id="RHEA:70575"/>
        <dbReference type="ChEBI" id="CHEBI:15377"/>
        <dbReference type="ChEBI" id="CHEBI:15378"/>
        <dbReference type="ChEBI" id="CHEBI:57865"/>
        <dbReference type="ChEBI" id="CHEBI:184387"/>
    </reaction>
    <physiologicalReaction direction="left-to-right" evidence="3">
        <dbReference type="Rhea" id="RHEA:70576"/>
    </physiologicalReaction>
</comment>
<dbReference type="RefSeq" id="WP_185137997.1">
    <property type="nucleotide sequence ID" value="NZ_JACJVR010000084.1"/>
</dbReference>
<evidence type="ECO:0000256" key="3">
    <source>
        <dbReference type="ARBA" id="ARBA00048505"/>
    </source>
</evidence>
<organism evidence="5 6">
    <name type="scientific">Cohnella xylanilytica</name>
    <dbReference type="NCBI Taxonomy" id="557555"/>
    <lineage>
        <taxon>Bacteria</taxon>
        <taxon>Bacillati</taxon>
        <taxon>Bacillota</taxon>
        <taxon>Bacilli</taxon>
        <taxon>Bacillales</taxon>
        <taxon>Paenibacillaceae</taxon>
        <taxon>Cohnella</taxon>
    </lineage>
</organism>
<gene>
    <name evidence="5" type="ORF">H7B90_21710</name>
</gene>
<dbReference type="PANTHER" id="PTHR42951">
    <property type="entry name" value="METALLO-BETA-LACTAMASE DOMAIN-CONTAINING"/>
    <property type="match status" value="1"/>
</dbReference>
<evidence type="ECO:0000259" key="4">
    <source>
        <dbReference type="SMART" id="SM00849"/>
    </source>
</evidence>
<evidence type="ECO:0000313" key="6">
    <source>
        <dbReference type="Proteomes" id="UP000553776"/>
    </source>
</evidence>
<dbReference type="GO" id="GO:0016787">
    <property type="term" value="F:hydrolase activity"/>
    <property type="evidence" value="ECO:0007669"/>
    <property type="project" value="UniProtKB-KW"/>
</dbReference>
<name>A0A841U7M4_9BACL</name>
<evidence type="ECO:0000313" key="5">
    <source>
        <dbReference type="EMBL" id="MBB6694021.1"/>
    </source>
</evidence>
<sequence length="194" mass="21697">MNAIHLGYDSTNYYAIPCGKKYLLIDAGMPGTLGKMKSQWRRCGIDAGDIRHLIVTHFHPDHCGIAQELQSMGIDLIVGRMQSEYADLANKSMAKLPGFREIVLKPHNLLDENDKFAFEKRIGVPGYILHTPGHSDDSISIVIEGLGVFTGDLPPWGLMSMESNEEAERSWSLIRSTNERRVFPGHGDSFELRV</sequence>
<comment type="function">
    <text evidence="2">Counteracts the endogenous Pycsar antiviral defense system. Phosphodiesterase that enables metal-dependent hydrolysis of host cyclic nucleotide Pycsar defense signals such as cCMP and cUMP.</text>
</comment>
<dbReference type="Proteomes" id="UP000553776">
    <property type="component" value="Unassembled WGS sequence"/>
</dbReference>
<proteinExistence type="predicted"/>
<dbReference type="InterPro" id="IPR001279">
    <property type="entry name" value="Metallo-B-lactamas"/>
</dbReference>
<dbReference type="EMBL" id="JACJVR010000084">
    <property type="protein sequence ID" value="MBB6694021.1"/>
    <property type="molecule type" value="Genomic_DNA"/>
</dbReference>
<dbReference type="SUPFAM" id="SSF56281">
    <property type="entry name" value="Metallo-hydrolase/oxidoreductase"/>
    <property type="match status" value="1"/>
</dbReference>
<comment type="catalytic activity">
    <reaction evidence="1">
        <text>3',5'-cyclic CMP + H2O = CMP + H(+)</text>
        <dbReference type="Rhea" id="RHEA:72675"/>
        <dbReference type="ChEBI" id="CHEBI:15377"/>
        <dbReference type="ChEBI" id="CHEBI:15378"/>
        <dbReference type="ChEBI" id="CHEBI:58003"/>
        <dbReference type="ChEBI" id="CHEBI:60377"/>
    </reaction>
    <physiologicalReaction direction="left-to-right" evidence="1">
        <dbReference type="Rhea" id="RHEA:72676"/>
    </physiologicalReaction>
</comment>
<dbReference type="Pfam" id="PF00753">
    <property type="entry name" value="Lactamase_B"/>
    <property type="match status" value="1"/>
</dbReference>
<evidence type="ECO:0000256" key="1">
    <source>
        <dbReference type="ARBA" id="ARBA00034221"/>
    </source>
</evidence>
<keyword evidence="6" id="KW-1185">Reference proteome</keyword>
<dbReference type="Gene3D" id="3.60.15.10">
    <property type="entry name" value="Ribonuclease Z/Hydroxyacylglutathione hydrolase-like"/>
    <property type="match status" value="1"/>
</dbReference>
<dbReference type="InterPro" id="IPR036866">
    <property type="entry name" value="RibonucZ/Hydroxyglut_hydro"/>
</dbReference>
<protein>
    <submittedName>
        <fullName evidence="5">MBL fold metallo-hydrolase</fullName>
    </submittedName>
</protein>
<comment type="caution">
    <text evidence="5">The sequence shown here is derived from an EMBL/GenBank/DDBJ whole genome shotgun (WGS) entry which is preliminary data.</text>
</comment>
<reference evidence="5 6" key="1">
    <citation type="submission" date="2020-08" db="EMBL/GenBank/DDBJ databases">
        <title>Cohnella phylogeny.</title>
        <authorList>
            <person name="Dunlap C."/>
        </authorList>
    </citation>
    <scope>NUCLEOTIDE SEQUENCE [LARGE SCALE GENOMIC DNA]</scope>
    <source>
        <strain evidence="5 6">DSM 25239</strain>
    </source>
</reference>